<comment type="subcellular location">
    <subcellularLocation>
        <location evidence="1">Cell membrane</location>
        <topology evidence="1">Multi-pass membrane protein</topology>
    </subcellularLocation>
</comment>
<reference evidence="10 11" key="1">
    <citation type="submission" date="2010-04" db="EMBL/GenBank/DDBJ databases">
        <title>The Genome Sequence of Escherichia coli H605.</title>
        <authorList>
            <consortium name="The Broad Institute Genome Sequencing Platform"/>
            <consortium name="The Broad Institute Genome Sequencing Center for Infectious Disease"/>
            <person name="Feldgarden M."/>
            <person name="Gordon D.M."/>
            <person name="Johnson J.R."/>
            <person name="Johnston B.D."/>
            <person name="Young S."/>
            <person name="Zeng Q."/>
            <person name="Koehrsen M."/>
            <person name="Alvarado L."/>
            <person name="Berlin A.M."/>
            <person name="Borenstein D."/>
            <person name="Chapman S.B."/>
            <person name="Chen Z."/>
            <person name="Engels R."/>
            <person name="Freedman E."/>
            <person name="Gellesch M."/>
            <person name="Goldberg J."/>
            <person name="Griggs A."/>
            <person name="Gujja S."/>
            <person name="Heilman E.R."/>
            <person name="Heiman D.I."/>
            <person name="Hepburn T.A."/>
            <person name="Howarth C."/>
            <person name="Jen D."/>
            <person name="Larson L."/>
            <person name="Mehta T."/>
            <person name="Park D."/>
            <person name="Pearson M."/>
            <person name="Richards J."/>
            <person name="Roberts A."/>
            <person name="Saif S."/>
            <person name="Shea T.D."/>
            <person name="Shenoy N."/>
            <person name="Sisk P."/>
            <person name="Stolte C."/>
            <person name="Sykes S.N."/>
            <person name="Walk T."/>
            <person name="White J."/>
            <person name="Yandava C."/>
            <person name="Haas B."/>
            <person name="Henn M.R."/>
            <person name="Nusbaum C."/>
            <person name="Birren B."/>
        </authorList>
    </citation>
    <scope>NUCLEOTIDE SEQUENCE [LARGE SCALE GENOMIC DNA]</scope>
    <source>
        <strain evidence="10 11">H605</strain>
    </source>
</reference>
<dbReference type="Pfam" id="PF07690">
    <property type="entry name" value="MFS_1"/>
    <property type="match status" value="1"/>
</dbReference>
<dbReference type="Gene3D" id="1.20.1720.10">
    <property type="entry name" value="Multidrug resistance protein D"/>
    <property type="match status" value="1"/>
</dbReference>
<evidence type="ECO:0000313" key="11">
    <source>
        <dbReference type="Proteomes" id="UP000243401"/>
    </source>
</evidence>
<evidence type="ECO:0000256" key="7">
    <source>
        <dbReference type="ARBA" id="ARBA00023136"/>
    </source>
</evidence>
<dbReference type="CDD" id="cd17503">
    <property type="entry name" value="MFS_LmrB_MDR_like"/>
    <property type="match status" value="1"/>
</dbReference>
<feature type="transmembrane region" description="Helical" evidence="8">
    <location>
        <begin position="481"/>
        <end position="503"/>
    </location>
</feature>
<evidence type="ECO:0000256" key="4">
    <source>
        <dbReference type="ARBA" id="ARBA00022475"/>
    </source>
</evidence>
<evidence type="ECO:0000256" key="6">
    <source>
        <dbReference type="ARBA" id="ARBA00022989"/>
    </source>
</evidence>
<dbReference type="SUPFAM" id="SSF103473">
    <property type="entry name" value="MFS general substrate transporter"/>
    <property type="match status" value="1"/>
</dbReference>
<evidence type="ECO:0000256" key="8">
    <source>
        <dbReference type="SAM" id="Phobius"/>
    </source>
</evidence>
<dbReference type="Proteomes" id="UP000243401">
    <property type="component" value="Unassembled WGS sequence"/>
</dbReference>
<dbReference type="PRINTS" id="PR01036">
    <property type="entry name" value="TCRTETB"/>
</dbReference>
<keyword evidence="3" id="KW-0813">Transport</keyword>
<feature type="transmembrane region" description="Helical" evidence="8">
    <location>
        <begin position="331"/>
        <end position="350"/>
    </location>
</feature>
<proteinExistence type="inferred from homology"/>
<dbReference type="PROSITE" id="PS50850">
    <property type="entry name" value="MFS"/>
    <property type="match status" value="1"/>
</dbReference>
<feature type="transmembrane region" description="Helical" evidence="8">
    <location>
        <begin position="103"/>
        <end position="128"/>
    </location>
</feature>
<name>A0AAJ3P1T8_ECOLX</name>
<feature type="transmembrane region" description="Helical" evidence="8">
    <location>
        <begin position="198"/>
        <end position="218"/>
    </location>
</feature>
<dbReference type="InterPro" id="IPR004638">
    <property type="entry name" value="EmrB-like"/>
</dbReference>
<feature type="transmembrane region" description="Helical" evidence="8">
    <location>
        <begin position="268"/>
        <end position="292"/>
    </location>
</feature>
<dbReference type="InterPro" id="IPR020846">
    <property type="entry name" value="MFS_dom"/>
</dbReference>
<dbReference type="GO" id="GO:0022857">
    <property type="term" value="F:transmembrane transporter activity"/>
    <property type="evidence" value="ECO:0007669"/>
    <property type="project" value="InterPro"/>
</dbReference>
<evidence type="ECO:0000256" key="3">
    <source>
        <dbReference type="ARBA" id="ARBA00022448"/>
    </source>
</evidence>
<accession>A0AAJ3P1T8</accession>
<dbReference type="GO" id="GO:0005886">
    <property type="term" value="C:plasma membrane"/>
    <property type="evidence" value="ECO:0007669"/>
    <property type="project" value="UniProtKB-SubCell"/>
</dbReference>
<comment type="similarity">
    <text evidence="2">Belongs to the major facilitator superfamily. EmrB family.</text>
</comment>
<dbReference type="PANTHER" id="PTHR42718:SF9">
    <property type="entry name" value="MAJOR FACILITATOR SUPERFAMILY MULTIDRUG TRANSPORTER MFSC"/>
    <property type="match status" value="1"/>
</dbReference>
<dbReference type="EMBL" id="ADJX01000002">
    <property type="protein sequence ID" value="OSL50504.1"/>
    <property type="molecule type" value="Genomic_DNA"/>
</dbReference>
<evidence type="ECO:0000313" key="10">
    <source>
        <dbReference type="EMBL" id="OSL50504.1"/>
    </source>
</evidence>
<feature type="domain" description="Major facilitator superfamily (MFS) profile" evidence="9">
    <location>
        <begin position="12"/>
        <end position="507"/>
    </location>
</feature>
<dbReference type="Gene3D" id="1.20.1250.20">
    <property type="entry name" value="MFS general substrate transporter like domains"/>
    <property type="match status" value="1"/>
</dbReference>
<feature type="transmembrane region" description="Helical" evidence="8">
    <location>
        <begin position="166"/>
        <end position="186"/>
    </location>
</feature>
<keyword evidence="7 8" id="KW-0472">Membrane</keyword>
<comment type="caution">
    <text evidence="10">The sequence shown here is derived from an EMBL/GenBank/DDBJ whole genome shotgun (WGS) entry which is preliminary data.</text>
</comment>
<evidence type="ECO:0000256" key="1">
    <source>
        <dbReference type="ARBA" id="ARBA00004651"/>
    </source>
</evidence>
<keyword evidence="5 8" id="KW-0812">Transmembrane</keyword>
<evidence type="ECO:0000256" key="2">
    <source>
        <dbReference type="ARBA" id="ARBA00008537"/>
    </source>
</evidence>
<sequence>MMMGMAMRKHIAFASMCIGLFIAQLDIQIVSSSLNEIGGGLSAGKDEMAWLQTSYLIAEIIIIPLSGWLSRVFSTRWLFTLSAGIFTLMSIACGLAWNIQSMILFRALQGAAGASMIPLVFTTAFIYYQGKELGLAAAVVSALASLSPTLGPTLGGWITDNLDWRWLFYINILPGIYLVLSIPFLVNFDKPDLSLLKVADYPGIILLALTLGCLEYTLEEGARWGWLNDNTILLTSVLALVSFTLFAARTLTISNPIMDLHAFKDKNFTLGCFFSFSGGVGIFSTVYLIPVFLGRVRGLNAEEIGFAVCTTGIFQLLSVPFYFWLTKKINLRWLLMAGLGGFVFSMYLFTPITHEWGWQELLFPQAIRGISQQFAMAPIVTLTLGRIPKERLKLASGVFNLTRNLGGAIGIALCGTILNNRTNFHFLRMGEKMVSVPHTVNDFISRSALFFNRSGSDQTSEILASTKLLSQLMLREAQTMAFSDTFLLISGLLLIAFMLTPAMNKSP</sequence>
<protein>
    <submittedName>
        <fullName evidence="10">Multidrug resistance protein B</fullName>
    </submittedName>
</protein>
<dbReference type="AlphaFoldDB" id="A0AAJ3P1T8"/>
<feature type="transmembrane region" description="Helical" evidence="8">
    <location>
        <begin position="135"/>
        <end position="154"/>
    </location>
</feature>
<evidence type="ECO:0000259" key="9">
    <source>
        <dbReference type="PROSITE" id="PS50850"/>
    </source>
</evidence>
<keyword evidence="4" id="KW-1003">Cell membrane</keyword>
<feature type="transmembrane region" description="Helical" evidence="8">
    <location>
        <begin position="77"/>
        <end position="97"/>
    </location>
</feature>
<dbReference type="InterPro" id="IPR011701">
    <property type="entry name" value="MFS"/>
</dbReference>
<feature type="transmembrane region" description="Helical" evidence="8">
    <location>
        <begin position="49"/>
        <end position="70"/>
    </location>
</feature>
<gene>
    <name evidence="10" type="ORF">EATG_01378</name>
</gene>
<dbReference type="InterPro" id="IPR036259">
    <property type="entry name" value="MFS_trans_sf"/>
</dbReference>
<dbReference type="NCBIfam" id="TIGR00711">
    <property type="entry name" value="efflux_EmrB"/>
    <property type="match status" value="1"/>
</dbReference>
<organism evidence="10 11">
    <name type="scientific">Escherichia coli H605</name>
    <dbReference type="NCBI Taxonomy" id="656410"/>
    <lineage>
        <taxon>Bacteria</taxon>
        <taxon>Pseudomonadati</taxon>
        <taxon>Pseudomonadota</taxon>
        <taxon>Gammaproteobacteria</taxon>
        <taxon>Enterobacterales</taxon>
        <taxon>Enterobacteriaceae</taxon>
        <taxon>Escherichia</taxon>
    </lineage>
</organism>
<evidence type="ECO:0000256" key="5">
    <source>
        <dbReference type="ARBA" id="ARBA00022692"/>
    </source>
</evidence>
<feature type="transmembrane region" description="Helical" evidence="8">
    <location>
        <begin position="304"/>
        <end position="324"/>
    </location>
</feature>
<keyword evidence="6 8" id="KW-1133">Transmembrane helix</keyword>
<feature type="transmembrane region" description="Helical" evidence="8">
    <location>
        <begin position="230"/>
        <end position="248"/>
    </location>
</feature>
<dbReference type="PANTHER" id="PTHR42718">
    <property type="entry name" value="MAJOR FACILITATOR SUPERFAMILY MULTIDRUG TRANSPORTER MFSC"/>
    <property type="match status" value="1"/>
</dbReference>